<name>A0A7C9ETR8_OPUST</name>
<evidence type="ECO:0000313" key="1">
    <source>
        <dbReference type="EMBL" id="MBA4672665.1"/>
    </source>
</evidence>
<reference evidence="1" key="1">
    <citation type="journal article" date="2013" name="J. Plant Res.">
        <title>Effect of fungi and light on seed germination of three Opuntia species from semiarid lands of central Mexico.</title>
        <authorList>
            <person name="Delgado-Sanchez P."/>
            <person name="Jimenez-Bremont J.F."/>
            <person name="Guerrero-Gonzalez Mde L."/>
            <person name="Flores J."/>
        </authorList>
    </citation>
    <scope>NUCLEOTIDE SEQUENCE</scope>
    <source>
        <tissue evidence="1">Cladode</tissue>
    </source>
</reference>
<dbReference type="AlphaFoldDB" id="A0A7C9ETR8"/>
<accession>A0A7C9ETR8</accession>
<organism evidence="1">
    <name type="scientific">Opuntia streptacantha</name>
    <name type="common">Prickly pear cactus</name>
    <name type="synonym">Opuntia cardona</name>
    <dbReference type="NCBI Taxonomy" id="393608"/>
    <lineage>
        <taxon>Eukaryota</taxon>
        <taxon>Viridiplantae</taxon>
        <taxon>Streptophyta</taxon>
        <taxon>Embryophyta</taxon>
        <taxon>Tracheophyta</taxon>
        <taxon>Spermatophyta</taxon>
        <taxon>Magnoliopsida</taxon>
        <taxon>eudicotyledons</taxon>
        <taxon>Gunneridae</taxon>
        <taxon>Pentapetalae</taxon>
        <taxon>Caryophyllales</taxon>
        <taxon>Cactineae</taxon>
        <taxon>Cactaceae</taxon>
        <taxon>Opuntioideae</taxon>
        <taxon>Opuntia</taxon>
    </lineage>
</organism>
<reference evidence="1" key="2">
    <citation type="submission" date="2020-07" db="EMBL/GenBank/DDBJ databases">
        <authorList>
            <person name="Vera ALvarez R."/>
            <person name="Arias-Moreno D.M."/>
            <person name="Jimenez-Jacinto V."/>
            <person name="Jimenez-Bremont J.F."/>
            <person name="Swaminathan K."/>
            <person name="Moose S.P."/>
            <person name="Guerrero-Gonzalez M.L."/>
            <person name="Marino-Ramirez L."/>
            <person name="Landsman D."/>
            <person name="Rodriguez-Kessler M."/>
            <person name="Delgado-Sanchez P."/>
        </authorList>
    </citation>
    <scope>NUCLEOTIDE SEQUENCE</scope>
    <source>
        <tissue evidence="1">Cladode</tissue>
    </source>
</reference>
<proteinExistence type="predicted"/>
<sequence>MEVKILVTALKRSTIARIIEKLRNLLLQLVSGLTFSQQCVSKLDLILHKLLSLFRIRIFQPSVRVRNFDAEIIINDRFISASRRILQGFLESGRHERRGGEA</sequence>
<dbReference type="EMBL" id="GISG01256111">
    <property type="protein sequence ID" value="MBA4672665.1"/>
    <property type="molecule type" value="Transcribed_RNA"/>
</dbReference>
<protein>
    <submittedName>
        <fullName evidence="1">Uncharacterized protein</fullName>
    </submittedName>
</protein>